<organism evidence="1 2">
    <name type="scientific">Steinernema carpocapsae</name>
    <name type="common">Entomopathogenic nematode</name>
    <dbReference type="NCBI Taxonomy" id="34508"/>
    <lineage>
        <taxon>Eukaryota</taxon>
        <taxon>Metazoa</taxon>
        <taxon>Ecdysozoa</taxon>
        <taxon>Nematoda</taxon>
        <taxon>Chromadorea</taxon>
        <taxon>Rhabditida</taxon>
        <taxon>Tylenchina</taxon>
        <taxon>Panagrolaimomorpha</taxon>
        <taxon>Strongyloidoidea</taxon>
        <taxon>Steinernematidae</taxon>
        <taxon>Steinernema</taxon>
    </lineage>
</organism>
<keyword evidence="2" id="KW-1185">Reference proteome</keyword>
<protein>
    <submittedName>
        <fullName evidence="1">Uncharacterized protein</fullName>
    </submittedName>
</protein>
<name>A0A4U5MKP5_STECR</name>
<evidence type="ECO:0000313" key="2">
    <source>
        <dbReference type="Proteomes" id="UP000298663"/>
    </source>
</evidence>
<dbReference type="Proteomes" id="UP000298663">
    <property type="component" value="Unassembled WGS sequence"/>
</dbReference>
<sequence length="82" mass="9668">MYVLVDKRKYQHCISNFIVYNNCCMIISSQFVCFKRTSKASESKILFILFKCPKKLVTRDTETDKYGTFGAGYKRSKSKKRF</sequence>
<evidence type="ECO:0000313" key="1">
    <source>
        <dbReference type="EMBL" id="TKR69984.1"/>
    </source>
</evidence>
<reference evidence="1 2" key="2">
    <citation type="journal article" date="2019" name="G3 (Bethesda)">
        <title>Hybrid Assembly of the Genome of the Entomopathogenic Nematode Steinernema carpocapsae Identifies the X-Chromosome.</title>
        <authorList>
            <person name="Serra L."/>
            <person name="Macchietto M."/>
            <person name="Macias-Munoz A."/>
            <person name="McGill C.J."/>
            <person name="Rodriguez I.M."/>
            <person name="Rodriguez B."/>
            <person name="Murad R."/>
            <person name="Mortazavi A."/>
        </authorList>
    </citation>
    <scope>NUCLEOTIDE SEQUENCE [LARGE SCALE GENOMIC DNA]</scope>
    <source>
        <strain evidence="1 2">ALL</strain>
    </source>
</reference>
<comment type="caution">
    <text evidence="1">The sequence shown here is derived from an EMBL/GenBank/DDBJ whole genome shotgun (WGS) entry which is preliminary data.</text>
</comment>
<dbReference type="AlphaFoldDB" id="A0A4U5MKP5"/>
<accession>A0A4U5MKP5</accession>
<proteinExistence type="predicted"/>
<reference evidence="1 2" key="1">
    <citation type="journal article" date="2015" name="Genome Biol.">
        <title>Comparative genomics of Steinernema reveals deeply conserved gene regulatory networks.</title>
        <authorList>
            <person name="Dillman A.R."/>
            <person name="Macchietto M."/>
            <person name="Porter C.F."/>
            <person name="Rogers A."/>
            <person name="Williams B."/>
            <person name="Antoshechkin I."/>
            <person name="Lee M.M."/>
            <person name="Goodwin Z."/>
            <person name="Lu X."/>
            <person name="Lewis E.E."/>
            <person name="Goodrich-Blair H."/>
            <person name="Stock S.P."/>
            <person name="Adams B.J."/>
            <person name="Sternberg P.W."/>
            <person name="Mortazavi A."/>
        </authorList>
    </citation>
    <scope>NUCLEOTIDE SEQUENCE [LARGE SCALE GENOMIC DNA]</scope>
    <source>
        <strain evidence="1 2">ALL</strain>
    </source>
</reference>
<gene>
    <name evidence="1" type="ORF">L596_022063</name>
</gene>
<dbReference type="EMBL" id="AZBU02000007">
    <property type="protein sequence ID" value="TKR69984.1"/>
    <property type="molecule type" value="Genomic_DNA"/>
</dbReference>